<evidence type="ECO:0000256" key="1">
    <source>
        <dbReference type="ARBA" id="ARBA00023125"/>
    </source>
</evidence>
<dbReference type="GO" id="GO:0003677">
    <property type="term" value="F:DNA binding"/>
    <property type="evidence" value="ECO:0007669"/>
    <property type="project" value="UniProtKB-KW"/>
</dbReference>
<dbReference type="PANTHER" id="PTHR13356">
    <property type="entry name" value="OB FOLD NUCLEIC ACID BINDING PROTEIN-RELATED"/>
    <property type="match status" value="1"/>
</dbReference>
<dbReference type="InterPro" id="IPR051231">
    <property type="entry name" value="SOSS-B"/>
</dbReference>
<feature type="domain" description="Replication protein A OB" evidence="3">
    <location>
        <begin position="262"/>
        <end position="350"/>
    </location>
</feature>
<feature type="region of interest" description="Disordered" evidence="2">
    <location>
        <begin position="64"/>
        <end position="135"/>
    </location>
</feature>
<dbReference type="Pfam" id="PF16900">
    <property type="entry name" value="REPA_OB_2"/>
    <property type="match status" value="1"/>
</dbReference>
<sequence length="438" mass="48685">MWEFVSKIPKQKKTKKLKREMPQKIIKQYGVNESIQRIKNAMNKIRKDPGVQDLLRPFVDQLKSKAEAEKKGTKRKLSETDSKAEDMKSEAGKSSAASDSLDVEQEAEGKNDGKLTAKDEPGRLPQKDRKSQSWRISIGELKASGNPGNKAIGGKIVQKSGLRTYQTRNKEKKFFFNLGVADETASIKVMVYGRERYQDIQEKSCYLFREVIMEGNDIKVTKLSKVSKTPQIDVPENLEMEARMLIDLQAPVFSIKQAKISAEKTLVSVEGKVTEIGSVENIKVKNRRGKKDKQDFKLEDDTGSIRITLWGEDIKHLRGVSCGDVARVTNVKTSHFQDSVSLNSTDSTKILKVQSAAVQSVTIEIIGIRKASGTQTELEAELSHNNEVQPFVVASSLLAGALGVSLGGGFEDRLLDKMPFSADVEIKGNQIIKIKSVK</sequence>
<dbReference type="AlphaFoldDB" id="A0A9Y3SAY5"/>
<feature type="compositionally biased region" description="Basic and acidic residues" evidence="2">
    <location>
        <begin position="107"/>
        <end position="131"/>
    </location>
</feature>
<dbReference type="InterPro" id="IPR031657">
    <property type="entry name" value="REPA_OB_2"/>
</dbReference>
<organism evidence="4 5">
    <name type="scientific">Pundamilia nyererei</name>
    <dbReference type="NCBI Taxonomy" id="303518"/>
    <lineage>
        <taxon>Eukaryota</taxon>
        <taxon>Metazoa</taxon>
        <taxon>Chordata</taxon>
        <taxon>Craniata</taxon>
        <taxon>Vertebrata</taxon>
        <taxon>Euteleostomi</taxon>
        <taxon>Actinopterygii</taxon>
        <taxon>Neopterygii</taxon>
        <taxon>Teleostei</taxon>
        <taxon>Neoteleostei</taxon>
        <taxon>Acanthomorphata</taxon>
        <taxon>Ovalentaria</taxon>
        <taxon>Cichlomorphae</taxon>
        <taxon>Cichliformes</taxon>
        <taxon>Cichlidae</taxon>
        <taxon>African cichlids</taxon>
        <taxon>Pseudocrenilabrinae</taxon>
        <taxon>Haplochromini</taxon>
        <taxon>Pundamilia</taxon>
    </lineage>
</organism>
<feature type="compositionally biased region" description="Basic and acidic residues" evidence="2">
    <location>
        <begin position="64"/>
        <end position="91"/>
    </location>
</feature>
<reference evidence="5" key="1">
    <citation type="submission" date="2025-08" db="UniProtKB">
        <authorList>
            <consortium name="RefSeq"/>
        </authorList>
    </citation>
    <scope>IDENTIFICATION</scope>
</reference>
<dbReference type="Proteomes" id="UP000695023">
    <property type="component" value="Unplaced"/>
</dbReference>
<dbReference type="PANTHER" id="PTHR13356:SF0">
    <property type="entry name" value="SOSS COMPLEX SUBUNIT B HOMOLOG"/>
    <property type="match status" value="1"/>
</dbReference>
<protein>
    <submittedName>
        <fullName evidence="5">Uncharacterized protein LOC102214029</fullName>
    </submittedName>
</protein>
<accession>A0A9Y3SAY5</accession>
<dbReference type="RefSeq" id="XP_005754645.2">
    <property type="nucleotide sequence ID" value="XM_005754588.2"/>
</dbReference>
<proteinExistence type="predicted"/>
<dbReference type="GO" id="GO:0000724">
    <property type="term" value="P:double-strand break repair via homologous recombination"/>
    <property type="evidence" value="ECO:0007669"/>
    <property type="project" value="TreeGrafter"/>
</dbReference>
<dbReference type="Gene3D" id="2.40.50.140">
    <property type="entry name" value="Nucleic acid-binding proteins"/>
    <property type="match status" value="2"/>
</dbReference>
<dbReference type="GeneID" id="102214029"/>
<evidence type="ECO:0000259" key="3">
    <source>
        <dbReference type="Pfam" id="PF16900"/>
    </source>
</evidence>
<evidence type="ECO:0000313" key="5">
    <source>
        <dbReference type="RefSeq" id="XP_005754645.2"/>
    </source>
</evidence>
<keyword evidence="4" id="KW-1185">Reference proteome</keyword>
<evidence type="ECO:0000256" key="2">
    <source>
        <dbReference type="SAM" id="MobiDB-lite"/>
    </source>
</evidence>
<dbReference type="GO" id="GO:0010212">
    <property type="term" value="P:response to ionizing radiation"/>
    <property type="evidence" value="ECO:0007669"/>
    <property type="project" value="TreeGrafter"/>
</dbReference>
<keyword evidence="1" id="KW-0238">DNA-binding</keyword>
<gene>
    <name evidence="5" type="primary">LOC102214029</name>
</gene>
<dbReference type="InterPro" id="IPR012340">
    <property type="entry name" value="NA-bd_OB-fold"/>
</dbReference>
<dbReference type="SUPFAM" id="SSF50249">
    <property type="entry name" value="Nucleic acid-binding proteins"/>
    <property type="match status" value="2"/>
</dbReference>
<name>A0A9Y3SAY5_9CICH</name>
<dbReference type="CDD" id="cd04491">
    <property type="entry name" value="SoSSB_OBF"/>
    <property type="match status" value="1"/>
</dbReference>
<evidence type="ECO:0000313" key="4">
    <source>
        <dbReference type="Proteomes" id="UP000695023"/>
    </source>
</evidence>